<dbReference type="AlphaFoldDB" id="A0A1M7GSX7"/>
<name>A0A1M7GSX7_9FLAO</name>
<feature type="transmembrane region" description="Helical" evidence="7">
    <location>
        <begin position="53"/>
        <end position="70"/>
    </location>
</feature>
<sequence length="472" mass="55639">MKVLQKLSQYHFSRYFKLLFVVWDVVLLNTAIVFSAILRFGSIDKLFLKEVETVSLLANLIWIGLLLYKDSYRIIRIERIESIVRRTIKKIIVHAAITAIFVVFLKYSDISRLRLVFFYIVFFCLLVISRYLSMKILKYIRKKGFNFRKFIIIGANDTGERMRKILAKDLTYGYRFLGFFDEKVDPFAFISSPVVGGFDAIEEYIINEEVDEMYVALHIDNIAVINKLIHVCEHHMVRIKFIPDFQLYTKSSKVEISFYENTPVLMFRREPLEFTVNRLVKKTFDICFSFAVIILVFPWLFPILMLIIKIESPGPVFFIQERSGRDNISFNCLKFRSMRLNGVADQKQAKKGDSRVTKFGAFMRKTSIDELPQFFNVFYGHMSVVGPRPHMVNHTRQYTELINNYLVRQYAKPGITGWAQVNGYRGETKELIDMKNRVEYDIWYIENWSLLLDIKIIIKTIFNVFKGEENAY</sequence>
<dbReference type="InterPro" id="IPR003362">
    <property type="entry name" value="Bact_transf"/>
</dbReference>
<dbReference type="Pfam" id="PF13727">
    <property type="entry name" value="CoA_binding_3"/>
    <property type="match status" value="1"/>
</dbReference>
<dbReference type="EMBL" id="FRBY01000003">
    <property type="protein sequence ID" value="SHM19331.1"/>
    <property type="molecule type" value="Genomic_DNA"/>
</dbReference>
<organism evidence="9 10">
    <name type="scientific">Flavobacterium saccharophilum</name>
    <dbReference type="NCBI Taxonomy" id="29534"/>
    <lineage>
        <taxon>Bacteria</taxon>
        <taxon>Pseudomonadati</taxon>
        <taxon>Bacteroidota</taxon>
        <taxon>Flavobacteriia</taxon>
        <taxon>Flavobacteriales</taxon>
        <taxon>Flavobacteriaceae</taxon>
        <taxon>Flavobacterium</taxon>
    </lineage>
</organism>
<dbReference type="NCBIfam" id="TIGR03023">
    <property type="entry name" value="WcaJ_sugtrans"/>
    <property type="match status" value="1"/>
</dbReference>
<evidence type="ECO:0000256" key="7">
    <source>
        <dbReference type="SAM" id="Phobius"/>
    </source>
</evidence>
<keyword evidence="4 7" id="KW-0812">Transmembrane</keyword>
<comment type="similarity">
    <text evidence="2">Belongs to the bacterial sugar transferase family.</text>
</comment>
<reference evidence="10" key="1">
    <citation type="submission" date="2016-11" db="EMBL/GenBank/DDBJ databases">
        <authorList>
            <person name="Varghese N."/>
            <person name="Submissions S."/>
        </authorList>
    </citation>
    <scope>NUCLEOTIDE SEQUENCE [LARGE SCALE GENOMIC DNA]</scope>
    <source>
        <strain evidence="10">DSM 1811</strain>
    </source>
</reference>
<dbReference type="InterPro" id="IPR017475">
    <property type="entry name" value="EPS_sugar_tfrase"/>
</dbReference>
<evidence type="ECO:0000256" key="3">
    <source>
        <dbReference type="ARBA" id="ARBA00022679"/>
    </source>
</evidence>
<evidence type="ECO:0000256" key="5">
    <source>
        <dbReference type="ARBA" id="ARBA00022989"/>
    </source>
</evidence>
<evidence type="ECO:0000259" key="8">
    <source>
        <dbReference type="Pfam" id="PF02397"/>
    </source>
</evidence>
<feature type="transmembrane region" description="Helical" evidence="7">
    <location>
        <begin position="21"/>
        <end position="41"/>
    </location>
</feature>
<evidence type="ECO:0000256" key="4">
    <source>
        <dbReference type="ARBA" id="ARBA00022692"/>
    </source>
</evidence>
<evidence type="ECO:0000256" key="1">
    <source>
        <dbReference type="ARBA" id="ARBA00004141"/>
    </source>
</evidence>
<feature type="domain" description="Bacterial sugar transferase" evidence="8">
    <location>
        <begin position="281"/>
        <end position="466"/>
    </location>
</feature>
<dbReference type="STRING" id="29534.SAMN05444366_2674"/>
<accession>A0A1M7GSX7</accession>
<dbReference type="Pfam" id="PF02397">
    <property type="entry name" value="Bac_transf"/>
    <property type="match status" value="1"/>
</dbReference>
<keyword evidence="5 7" id="KW-1133">Transmembrane helix</keyword>
<dbReference type="OrthoDB" id="9808602at2"/>
<evidence type="ECO:0000313" key="10">
    <source>
        <dbReference type="Proteomes" id="UP000184121"/>
    </source>
</evidence>
<feature type="transmembrane region" description="Helical" evidence="7">
    <location>
        <begin position="286"/>
        <end position="308"/>
    </location>
</feature>
<dbReference type="InterPro" id="IPR017473">
    <property type="entry name" value="Undecaprenyl-P_gluc_Ptfrase"/>
</dbReference>
<feature type="transmembrane region" description="Helical" evidence="7">
    <location>
        <begin position="113"/>
        <end position="133"/>
    </location>
</feature>
<evidence type="ECO:0000256" key="2">
    <source>
        <dbReference type="ARBA" id="ARBA00006464"/>
    </source>
</evidence>
<protein>
    <submittedName>
        <fullName evidence="9">Undecaprenyl-phosphate galactose phosphotransferase/putative colanic acid biosysnthesis UDP-glucose lipid carrier transferase</fullName>
    </submittedName>
</protein>
<dbReference type="PANTHER" id="PTHR30576:SF0">
    <property type="entry name" value="UNDECAPRENYL-PHOSPHATE N-ACETYLGALACTOSAMINYL 1-PHOSPHATE TRANSFERASE-RELATED"/>
    <property type="match status" value="1"/>
</dbReference>
<dbReference type="GO" id="GO:0016020">
    <property type="term" value="C:membrane"/>
    <property type="evidence" value="ECO:0007669"/>
    <property type="project" value="UniProtKB-SubCell"/>
</dbReference>
<keyword evidence="6 7" id="KW-0472">Membrane</keyword>
<dbReference type="Proteomes" id="UP000184121">
    <property type="component" value="Unassembled WGS sequence"/>
</dbReference>
<dbReference type="GO" id="GO:0016780">
    <property type="term" value="F:phosphotransferase activity, for other substituted phosphate groups"/>
    <property type="evidence" value="ECO:0007669"/>
    <property type="project" value="TreeGrafter"/>
</dbReference>
<evidence type="ECO:0000313" key="9">
    <source>
        <dbReference type="EMBL" id="SHM19331.1"/>
    </source>
</evidence>
<dbReference type="PANTHER" id="PTHR30576">
    <property type="entry name" value="COLANIC BIOSYNTHESIS UDP-GLUCOSE LIPID CARRIER TRANSFERASE"/>
    <property type="match status" value="1"/>
</dbReference>
<dbReference type="RefSeq" id="WP_072973080.1">
    <property type="nucleotide sequence ID" value="NZ_FRBY01000003.1"/>
</dbReference>
<dbReference type="NCBIfam" id="TIGR03025">
    <property type="entry name" value="EPS_sugtrans"/>
    <property type="match status" value="1"/>
</dbReference>
<proteinExistence type="inferred from homology"/>
<comment type="subcellular location">
    <subcellularLocation>
        <location evidence="1">Membrane</location>
        <topology evidence="1">Multi-pass membrane protein</topology>
    </subcellularLocation>
</comment>
<feature type="transmembrane region" description="Helical" evidence="7">
    <location>
        <begin position="91"/>
        <end position="107"/>
    </location>
</feature>
<dbReference type="Gene3D" id="3.40.50.720">
    <property type="entry name" value="NAD(P)-binding Rossmann-like Domain"/>
    <property type="match status" value="1"/>
</dbReference>
<keyword evidence="10" id="KW-1185">Reference proteome</keyword>
<evidence type="ECO:0000256" key="6">
    <source>
        <dbReference type="ARBA" id="ARBA00023136"/>
    </source>
</evidence>
<gene>
    <name evidence="9" type="ORF">SAMN05444366_2674</name>
</gene>
<keyword evidence="3 9" id="KW-0808">Transferase</keyword>